<feature type="compositionally biased region" description="Polar residues" evidence="2">
    <location>
        <begin position="75"/>
        <end position="92"/>
    </location>
</feature>
<proteinExistence type="predicted"/>
<dbReference type="PANTHER" id="PTHR36681:SF3">
    <property type="entry name" value="NUCLEAR GTPASE, GERMINAL CENTER-ASSOCIATED, TANDEM DUPLICATE 3"/>
    <property type="match status" value="1"/>
</dbReference>
<dbReference type="InterPro" id="IPR056024">
    <property type="entry name" value="DUF7605"/>
</dbReference>
<evidence type="ECO:0000256" key="1">
    <source>
        <dbReference type="SAM" id="Coils"/>
    </source>
</evidence>
<accession>A0A1V6RWQ8</accession>
<feature type="compositionally biased region" description="Acidic residues" evidence="2">
    <location>
        <begin position="168"/>
        <end position="183"/>
    </location>
</feature>
<sequence length="1008" mass="113047">MSVPSSEFTFSAGSLSTVVFTASSSSRDRSDEASAASTPQSPRPAPLLFQNLTLNDSAGQMTTPRARSPTAWLSPGSSPSTYAQQHNATPSPRRNLVTRSRGSRNSARNGSILSSTTQASSYTDAREERADSISSDDGTDRVHIPGAYVSQSGRGESHASGNVTDSEGGTESDQYSDMEEDTENMTSDIREEPLPAAPVYNRRLQAGLKEVKAQLAGLADMMGLSGLNQDQSTDLYSLYERTKRMSMFEYPESRTVGFIGDSGVGKSSLINSLLDQQSLARSSGEGAACTCVVTEFRHVDINHTGPFTIEAQFMTTQEMKELLEELLSSFRDFHITSSFQELKSQEEQHKCRDSADRAWETFQSLFSNQPRLTMEFLSDDSDGAESTLLAELERWAYAGLALRPGGSDALEYSAIAGNLKECKDTLDLLTASSMGDGKPALWPFVKLIRVYLSSPILKTGLILADLPGFSDLNFARVRATERYLAHSCDEVFVVADIARASTNPSIQDVMRRCRPSQPRRVILSKSEVISPEESARGNTPDALQVRRMNTDIQAIQKQIQQAELRLRKARGARRAELALKGYDLREKEGELNFRIENFLINRRNSLVSQELIRRHADIRVFSISNTLYSKYRSGGKTQADAYVDLSGIRELRRYCQLVPAESQMRSTSAFLEHQVPALLGSIRQWALSGTDSVTAERSAILRRVLENAREALRREFISSRSHVRIARQALDDLFSASITEVIQNSRRRWKAESIQISLQWEGWAHGTYTAFCRKFGEYSTGKQPYRCWNNELVQPARDGLDLQWENILDWLQAQMGTLVGETRLTFERLRAEIEAHIELAPYALENLQQSMRSRQECIEDHIRDSFQKIIERFELTKRDMLYGHASSFISGLMRPAYAAINQERGTGSDLRRKNLMNDHLTHSRLFVKFSNLAHSEYTEVVTDCFNDLETSISEQIESMVRDFHAVVTVEGQVSEAEQAPELAHGLRSRFARTEEILQSTQDVLRELN</sequence>
<comment type="caution">
    <text evidence="5">The sequence shown here is derived from an EMBL/GenBank/DDBJ whole genome shotgun (WGS) entry which is preliminary data.</text>
</comment>
<keyword evidence="1" id="KW-0175">Coiled coil</keyword>
<dbReference type="SUPFAM" id="SSF52540">
    <property type="entry name" value="P-loop containing nucleoside triphosphate hydrolases"/>
    <property type="match status" value="1"/>
</dbReference>
<feature type="compositionally biased region" description="Low complexity" evidence="2">
    <location>
        <begin position="99"/>
        <end position="111"/>
    </location>
</feature>
<feature type="domain" description="DUF7605" evidence="4">
    <location>
        <begin position="745"/>
        <end position="926"/>
    </location>
</feature>
<feature type="compositionally biased region" description="Polar residues" evidence="2">
    <location>
        <begin position="149"/>
        <end position="167"/>
    </location>
</feature>
<feature type="compositionally biased region" description="Polar residues" evidence="2">
    <location>
        <begin position="50"/>
        <end position="65"/>
    </location>
</feature>
<evidence type="ECO:0000259" key="3">
    <source>
        <dbReference type="Pfam" id="PF00350"/>
    </source>
</evidence>
<dbReference type="InterPro" id="IPR027417">
    <property type="entry name" value="P-loop_NTPase"/>
</dbReference>
<dbReference type="Proteomes" id="UP000191518">
    <property type="component" value="Unassembled WGS sequence"/>
</dbReference>
<dbReference type="AlphaFoldDB" id="A0A1V6RWQ8"/>
<dbReference type="InterPro" id="IPR045063">
    <property type="entry name" value="Dynamin_N"/>
</dbReference>
<evidence type="ECO:0000313" key="6">
    <source>
        <dbReference type="Proteomes" id="UP000191518"/>
    </source>
</evidence>
<dbReference type="STRING" id="29845.A0A1V6RWQ8"/>
<keyword evidence="6" id="KW-1185">Reference proteome</keyword>
<dbReference type="Gene3D" id="3.40.50.300">
    <property type="entry name" value="P-loop containing nucleotide triphosphate hydrolases"/>
    <property type="match status" value="1"/>
</dbReference>
<feature type="region of interest" description="Disordered" evidence="2">
    <location>
        <begin position="21"/>
        <end position="196"/>
    </location>
</feature>
<dbReference type="PANTHER" id="PTHR36681">
    <property type="entry name" value="NUCLEAR GTPASE, GERMINAL CENTER-ASSOCIATED, TANDEM DUPLICATE 3"/>
    <property type="match status" value="1"/>
</dbReference>
<dbReference type="Pfam" id="PF00350">
    <property type="entry name" value="Dynamin_N"/>
    <property type="match status" value="1"/>
</dbReference>
<protein>
    <recommendedName>
        <fullName evidence="7">G domain-containing protein</fullName>
    </recommendedName>
</protein>
<feature type="coiled-coil region" evidence="1">
    <location>
        <begin position="545"/>
        <end position="572"/>
    </location>
</feature>
<reference evidence="6" key="1">
    <citation type="journal article" date="2017" name="Nat. Microbiol.">
        <title>Global analysis of biosynthetic gene clusters reveals vast potential of secondary metabolite production in Penicillium species.</title>
        <authorList>
            <person name="Nielsen J.C."/>
            <person name="Grijseels S."/>
            <person name="Prigent S."/>
            <person name="Ji B."/>
            <person name="Dainat J."/>
            <person name="Nielsen K.F."/>
            <person name="Frisvad J.C."/>
            <person name="Workman M."/>
            <person name="Nielsen J."/>
        </authorList>
    </citation>
    <scope>NUCLEOTIDE SEQUENCE [LARGE SCALE GENOMIC DNA]</scope>
    <source>
        <strain evidence="6">IBT 29486</strain>
    </source>
</reference>
<evidence type="ECO:0008006" key="7">
    <source>
        <dbReference type="Google" id="ProtNLM"/>
    </source>
</evidence>
<gene>
    <name evidence="5" type="ORF">PENVUL_c021G01600</name>
</gene>
<name>A0A1V6RWQ8_9EURO</name>
<evidence type="ECO:0000313" key="5">
    <source>
        <dbReference type="EMBL" id="OQE05924.1"/>
    </source>
</evidence>
<feature type="compositionally biased region" description="Polar residues" evidence="2">
    <location>
        <begin position="112"/>
        <end position="123"/>
    </location>
</feature>
<organism evidence="5 6">
    <name type="scientific">Penicillium vulpinum</name>
    <dbReference type="NCBI Taxonomy" id="29845"/>
    <lineage>
        <taxon>Eukaryota</taxon>
        <taxon>Fungi</taxon>
        <taxon>Dikarya</taxon>
        <taxon>Ascomycota</taxon>
        <taxon>Pezizomycotina</taxon>
        <taxon>Eurotiomycetes</taxon>
        <taxon>Eurotiomycetidae</taxon>
        <taxon>Eurotiales</taxon>
        <taxon>Aspergillaceae</taxon>
        <taxon>Penicillium</taxon>
    </lineage>
</organism>
<dbReference type="EMBL" id="MDYP01000021">
    <property type="protein sequence ID" value="OQE05924.1"/>
    <property type="molecule type" value="Genomic_DNA"/>
</dbReference>
<feature type="domain" description="Dynamin N-terminal" evidence="3">
    <location>
        <begin position="256"/>
        <end position="521"/>
    </location>
</feature>
<evidence type="ECO:0000256" key="2">
    <source>
        <dbReference type="SAM" id="MobiDB-lite"/>
    </source>
</evidence>
<dbReference type="Pfam" id="PF24564">
    <property type="entry name" value="DUF7605"/>
    <property type="match status" value="1"/>
</dbReference>
<dbReference type="OrthoDB" id="3598281at2759"/>
<evidence type="ECO:0000259" key="4">
    <source>
        <dbReference type="Pfam" id="PF24564"/>
    </source>
</evidence>